<dbReference type="Proteomes" id="UP001165085">
    <property type="component" value="Unassembled WGS sequence"/>
</dbReference>
<gene>
    <name evidence="2" type="ORF">TrST_g5212</name>
</gene>
<evidence type="ECO:0000313" key="3">
    <source>
        <dbReference type="Proteomes" id="UP001165085"/>
    </source>
</evidence>
<dbReference type="AlphaFoldDB" id="A0A9W7BSA9"/>
<reference evidence="3" key="1">
    <citation type="journal article" date="2023" name="Commun. Biol.">
        <title>Genome analysis of Parmales, the sister group of diatoms, reveals the evolutionary specialization of diatoms from phago-mixotrophs to photoautotrophs.</title>
        <authorList>
            <person name="Ban H."/>
            <person name="Sato S."/>
            <person name="Yoshikawa S."/>
            <person name="Yamada K."/>
            <person name="Nakamura Y."/>
            <person name="Ichinomiya M."/>
            <person name="Sato N."/>
            <person name="Blanc-Mathieu R."/>
            <person name="Endo H."/>
            <person name="Kuwata A."/>
            <person name="Ogata H."/>
        </authorList>
    </citation>
    <scope>NUCLEOTIDE SEQUENCE [LARGE SCALE GENOMIC DNA]</scope>
    <source>
        <strain evidence="3">NIES 3701</strain>
    </source>
</reference>
<dbReference type="OrthoDB" id="37947at2759"/>
<sequence>MTTLVTTLMTTLVTTGSTNMMVLLLVALLLPLVSPLSSSSPLLVPADYRPPKPLGTMRVPRERSRVAVVGPGGDLGSNIFGLLQRASGLFETGISANISPRGITATAFGSGLLNKKLGSSFKLAVATEDKIALTNLLDSESVRRRVLSFDYVVCASEFHLTQSRVTANTYGKGPNDMTVEALFQAGVVREEVADASVSEEILRNVMMGCEPEGKHLVVVGTGDSEKDDRAIKDLKGGEKFGVKFTFIKPLADTFVSDPSWTYEKGVRNLLVCREGNLNSDGKEEEEGVKGLSSELRDMNVEDLAVFVVATILSCDPNESRVLEVLDTGELCPSYKTKTNMLKPTVSSKSWVIGQEYVLSMLASRG</sequence>
<keyword evidence="3" id="KW-1185">Reference proteome</keyword>
<organism evidence="2 3">
    <name type="scientific">Triparma strigata</name>
    <dbReference type="NCBI Taxonomy" id="1606541"/>
    <lineage>
        <taxon>Eukaryota</taxon>
        <taxon>Sar</taxon>
        <taxon>Stramenopiles</taxon>
        <taxon>Ochrophyta</taxon>
        <taxon>Bolidophyceae</taxon>
        <taxon>Parmales</taxon>
        <taxon>Triparmaceae</taxon>
        <taxon>Triparma</taxon>
    </lineage>
</organism>
<comment type="caution">
    <text evidence="2">The sequence shown here is derived from an EMBL/GenBank/DDBJ whole genome shotgun (WGS) entry which is preliminary data.</text>
</comment>
<name>A0A9W7BSA9_9STRA</name>
<evidence type="ECO:0000256" key="1">
    <source>
        <dbReference type="SAM" id="SignalP"/>
    </source>
</evidence>
<proteinExistence type="predicted"/>
<dbReference type="EMBL" id="BRXY01000405">
    <property type="protein sequence ID" value="GMH92812.1"/>
    <property type="molecule type" value="Genomic_DNA"/>
</dbReference>
<evidence type="ECO:0000313" key="2">
    <source>
        <dbReference type="EMBL" id="GMH92812.1"/>
    </source>
</evidence>
<keyword evidence="1" id="KW-0732">Signal</keyword>
<protein>
    <submittedName>
        <fullName evidence="2">Uncharacterized protein</fullName>
    </submittedName>
</protein>
<accession>A0A9W7BSA9</accession>
<feature type="signal peptide" evidence="1">
    <location>
        <begin position="1"/>
        <end position="35"/>
    </location>
</feature>
<feature type="chain" id="PRO_5040767996" evidence="1">
    <location>
        <begin position="36"/>
        <end position="365"/>
    </location>
</feature>